<dbReference type="GO" id="GO:0004721">
    <property type="term" value="F:phosphoprotein phosphatase activity"/>
    <property type="evidence" value="ECO:0007669"/>
    <property type="project" value="TreeGrafter"/>
</dbReference>
<keyword evidence="5" id="KW-0597">Phosphoprotein</keyword>
<dbReference type="Gene3D" id="3.30.565.10">
    <property type="entry name" value="Histidine kinase-like ATPase, C-terminal domain"/>
    <property type="match status" value="1"/>
</dbReference>
<evidence type="ECO:0000256" key="10">
    <source>
        <dbReference type="ARBA" id="ARBA00023012"/>
    </source>
</evidence>
<evidence type="ECO:0000256" key="9">
    <source>
        <dbReference type="ARBA" id="ARBA00022840"/>
    </source>
</evidence>
<dbReference type="GO" id="GO:0005886">
    <property type="term" value="C:plasma membrane"/>
    <property type="evidence" value="ECO:0007669"/>
    <property type="project" value="UniProtKB-SubCell"/>
</dbReference>
<dbReference type="SMART" id="SM00388">
    <property type="entry name" value="HisKA"/>
    <property type="match status" value="1"/>
</dbReference>
<keyword evidence="10" id="KW-0902">Two-component regulatory system</keyword>
<dbReference type="CDD" id="cd00082">
    <property type="entry name" value="HisKA"/>
    <property type="match status" value="1"/>
</dbReference>
<dbReference type="KEGG" id="fuv:JR347_02930"/>
<evidence type="ECO:0000256" key="5">
    <source>
        <dbReference type="ARBA" id="ARBA00022553"/>
    </source>
</evidence>
<keyword evidence="7" id="KW-0547">Nucleotide-binding</keyword>
<evidence type="ECO:0000313" key="15">
    <source>
        <dbReference type="Proteomes" id="UP000662783"/>
    </source>
</evidence>
<dbReference type="GO" id="GO:0000155">
    <property type="term" value="F:phosphorelay sensor kinase activity"/>
    <property type="evidence" value="ECO:0007669"/>
    <property type="project" value="InterPro"/>
</dbReference>
<dbReference type="InterPro" id="IPR050351">
    <property type="entry name" value="BphY/WalK/GraS-like"/>
</dbReference>
<dbReference type="Proteomes" id="UP000662783">
    <property type="component" value="Chromosome"/>
</dbReference>
<dbReference type="GO" id="GO:0016036">
    <property type="term" value="P:cellular response to phosphate starvation"/>
    <property type="evidence" value="ECO:0007669"/>
    <property type="project" value="TreeGrafter"/>
</dbReference>
<feature type="transmembrane region" description="Helical" evidence="12">
    <location>
        <begin position="243"/>
        <end position="269"/>
    </location>
</feature>
<dbReference type="SMART" id="SM00387">
    <property type="entry name" value="HATPase_c"/>
    <property type="match status" value="1"/>
</dbReference>
<dbReference type="PROSITE" id="PS50109">
    <property type="entry name" value="HIS_KIN"/>
    <property type="match status" value="1"/>
</dbReference>
<reference evidence="14" key="1">
    <citation type="submission" date="2021-02" db="EMBL/GenBank/DDBJ databases">
        <title>Fulvivirga sp. S481 isolated from sea water.</title>
        <authorList>
            <person name="Bae S.S."/>
            <person name="Baek K."/>
        </authorList>
    </citation>
    <scope>NUCLEOTIDE SEQUENCE</scope>
    <source>
        <strain evidence="14">S481</strain>
    </source>
</reference>
<dbReference type="PANTHER" id="PTHR45453:SF1">
    <property type="entry name" value="PHOSPHATE REGULON SENSOR PROTEIN PHOR"/>
    <property type="match status" value="1"/>
</dbReference>
<evidence type="ECO:0000256" key="11">
    <source>
        <dbReference type="ARBA" id="ARBA00023136"/>
    </source>
</evidence>
<evidence type="ECO:0000256" key="3">
    <source>
        <dbReference type="ARBA" id="ARBA00012438"/>
    </source>
</evidence>
<evidence type="ECO:0000256" key="4">
    <source>
        <dbReference type="ARBA" id="ARBA00022475"/>
    </source>
</evidence>
<keyword evidence="12" id="KW-0812">Transmembrane</keyword>
<name>A0A975A212_9BACT</name>
<organism evidence="14 15">
    <name type="scientific">Fulvivirga lutea</name>
    <dbReference type="NCBI Taxonomy" id="2810512"/>
    <lineage>
        <taxon>Bacteria</taxon>
        <taxon>Pseudomonadati</taxon>
        <taxon>Bacteroidota</taxon>
        <taxon>Cytophagia</taxon>
        <taxon>Cytophagales</taxon>
        <taxon>Fulvivirgaceae</taxon>
        <taxon>Fulvivirga</taxon>
    </lineage>
</organism>
<evidence type="ECO:0000313" key="14">
    <source>
        <dbReference type="EMBL" id="QSE98052.1"/>
    </source>
</evidence>
<gene>
    <name evidence="14" type="ORF">JR347_02930</name>
</gene>
<comment type="subcellular location">
    <subcellularLocation>
        <location evidence="2">Cell membrane</location>
    </subcellularLocation>
</comment>
<sequence>MSIALIGLASFQVYWINNAISLNRQSFNENVILSLRQVATSLERMEVANLAASSFYAAVKESDSEKIKLIYREETIDVDGKRHVLIDDDSISVSERHLKSFREVTQISEIKPPSPPPKPIDLVVINDSVFKSNRTEKFLSKSHMVNVVIEQLISPHAIKERVNQKLLDSLLHTTFLSNGINIPYHFGVLDATKNEIIMGEAESFEELKSTELRASLFPNDILSNANYLLVNFPGQTSYLFRQIWATLAASVLFIIIILGCFTYAIYIIFKQKKISEMKNDFINNMTHELKTPIATVGLAVEALGETEMRSNEATLIRYLGMIKEENNRLSVQVEKVLQSALLDKETFNLKTEKIQLHRLIESAVDKIQISLEEKSGWLKVDLQAQNDLIIGDSHHITNVIINILDNAMKYSIDAPVLTVSSYNKSKGIWLEITDNGMGMDSETLKHIFEKFYRAHTGDRHDVKGFGLGLSYVKTIIDRHEGYVEAESELGKGSTFKIYLPNER</sequence>
<dbReference type="CDD" id="cd00075">
    <property type="entry name" value="HATPase"/>
    <property type="match status" value="1"/>
</dbReference>
<evidence type="ECO:0000256" key="12">
    <source>
        <dbReference type="SAM" id="Phobius"/>
    </source>
</evidence>
<comment type="catalytic activity">
    <reaction evidence="1">
        <text>ATP + protein L-histidine = ADP + protein N-phospho-L-histidine.</text>
        <dbReference type="EC" id="2.7.13.3"/>
    </reaction>
</comment>
<dbReference type="EC" id="2.7.13.3" evidence="3"/>
<dbReference type="RefSeq" id="WP_205722560.1">
    <property type="nucleotide sequence ID" value="NZ_CP070608.1"/>
</dbReference>
<dbReference type="FunFam" id="3.30.565.10:FF:000023">
    <property type="entry name" value="PAS domain-containing sensor histidine kinase"/>
    <property type="match status" value="1"/>
</dbReference>
<dbReference type="SUPFAM" id="SSF47384">
    <property type="entry name" value="Homodimeric domain of signal transducing histidine kinase"/>
    <property type="match status" value="1"/>
</dbReference>
<keyword evidence="11 12" id="KW-0472">Membrane</keyword>
<dbReference type="EMBL" id="CP070608">
    <property type="protein sequence ID" value="QSE98052.1"/>
    <property type="molecule type" value="Genomic_DNA"/>
</dbReference>
<dbReference type="Pfam" id="PF00512">
    <property type="entry name" value="HisKA"/>
    <property type="match status" value="1"/>
</dbReference>
<evidence type="ECO:0000256" key="7">
    <source>
        <dbReference type="ARBA" id="ARBA00022741"/>
    </source>
</evidence>
<keyword evidence="6" id="KW-0808">Transferase</keyword>
<evidence type="ECO:0000256" key="8">
    <source>
        <dbReference type="ARBA" id="ARBA00022777"/>
    </source>
</evidence>
<evidence type="ECO:0000259" key="13">
    <source>
        <dbReference type="PROSITE" id="PS50109"/>
    </source>
</evidence>
<evidence type="ECO:0000256" key="6">
    <source>
        <dbReference type="ARBA" id="ARBA00022679"/>
    </source>
</evidence>
<evidence type="ECO:0000256" key="1">
    <source>
        <dbReference type="ARBA" id="ARBA00000085"/>
    </source>
</evidence>
<evidence type="ECO:0000256" key="2">
    <source>
        <dbReference type="ARBA" id="ARBA00004236"/>
    </source>
</evidence>
<dbReference type="Pfam" id="PF02518">
    <property type="entry name" value="HATPase_c"/>
    <property type="match status" value="1"/>
</dbReference>
<dbReference type="InterPro" id="IPR004358">
    <property type="entry name" value="Sig_transdc_His_kin-like_C"/>
</dbReference>
<keyword evidence="4" id="KW-1003">Cell membrane</keyword>
<feature type="domain" description="Histidine kinase" evidence="13">
    <location>
        <begin position="284"/>
        <end position="503"/>
    </location>
</feature>
<dbReference type="PANTHER" id="PTHR45453">
    <property type="entry name" value="PHOSPHATE REGULON SENSOR PROTEIN PHOR"/>
    <property type="match status" value="1"/>
</dbReference>
<dbReference type="PRINTS" id="PR00344">
    <property type="entry name" value="BCTRLSENSOR"/>
</dbReference>
<dbReference type="AlphaFoldDB" id="A0A975A212"/>
<accession>A0A975A212</accession>
<dbReference type="InterPro" id="IPR036890">
    <property type="entry name" value="HATPase_C_sf"/>
</dbReference>
<keyword evidence="15" id="KW-1185">Reference proteome</keyword>
<keyword evidence="9" id="KW-0067">ATP-binding</keyword>
<dbReference type="InterPro" id="IPR003661">
    <property type="entry name" value="HisK_dim/P_dom"/>
</dbReference>
<keyword evidence="8 14" id="KW-0418">Kinase</keyword>
<dbReference type="InterPro" id="IPR003594">
    <property type="entry name" value="HATPase_dom"/>
</dbReference>
<proteinExistence type="predicted"/>
<dbReference type="Gene3D" id="1.10.287.130">
    <property type="match status" value="1"/>
</dbReference>
<dbReference type="InterPro" id="IPR005467">
    <property type="entry name" value="His_kinase_dom"/>
</dbReference>
<keyword evidence="12" id="KW-1133">Transmembrane helix</keyword>
<dbReference type="InterPro" id="IPR036097">
    <property type="entry name" value="HisK_dim/P_sf"/>
</dbReference>
<protein>
    <recommendedName>
        <fullName evidence="3">histidine kinase</fullName>
        <ecNumber evidence="3">2.7.13.3</ecNumber>
    </recommendedName>
</protein>
<dbReference type="GO" id="GO:0005524">
    <property type="term" value="F:ATP binding"/>
    <property type="evidence" value="ECO:0007669"/>
    <property type="project" value="UniProtKB-KW"/>
</dbReference>
<dbReference type="SUPFAM" id="SSF55874">
    <property type="entry name" value="ATPase domain of HSP90 chaperone/DNA topoisomerase II/histidine kinase"/>
    <property type="match status" value="1"/>
</dbReference>